<accession>A0A8H5YZQ9</accession>
<evidence type="ECO:0000313" key="4">
    <source>
        <dbReference type="Proteomes" id="UP000544331"/>
    </source>
</evidence>
<proteinExistence type="predicted"/>
<name>A0A8H5YZQ9_9HYPO</name>
<keyword evidence="1" id="KW-0175">Coiled coil</keyword>
<feature type="compositionally biased region" description="Basic and acidic residues" evidence="2">
    <location>
        <begin position="363"/>
        <end position="372"/>
    </location>
</feature>
<dbReference type="Proteomes" id="UP000544331">
    <property type="component" value="Unassembled WGS sequence"/>
</dbReference>
<protein>
    <submittedName>
        <fullName evidence="3">Uncharacterized protein</fullName>
    </submittedName>
</protein>
<keyword evidence="4" id="KW-1185">Reference proteome</keyword>
<dbReference type="EMBL" id="JAAOAN010000112">
    <property type="protein sequence ID" value="KAF5721638.1"/>
    <property type="molecule type" value="Genomic_DNA"/>
</dbReference>
<evidence type="ECO:0000256" key="1">
    <source>
        <dbReference type="SAM" id="Coils"/>
    </source>
</evidence>
<gene>
    <name evidence="3" type="ORF">FMUND_3521</name>
</gene>
<comment type="caution">
    <text evidence="3">The sequence shown here is derived from an EMBL/GenBank/DDBJ whole genome shotgun (WGS) entry which is preliminary data.</text>
</comment>
<evidence type="ECO:0000313" key="3">
    <source>
        <dbReference type="EMBL" id="KAF5721638.1"/>
    </source>
</evidence>
<organism evidence="3 4">
    <name type="scientific">Fusarium mundagurra</name>
    <dbReference type="NCBI Taxonomy" id="1567541"/>
    <lineage>
        <taxon>Eukaryota</taxon>
        <taxon>Fungi</taxon>
        <taxon>Dikarya</taxon>
        <taxon>Ascomycota</taxon>
        <taxon>Pezizomycotina</taxon>
        <taxon>Sordariomycetes</taxon>
        <taxon>Hypocreomycetidae</taxon>
        <taxon>Hypocreales</taxon>
        <taxon>Nectriaceae</taxon>
        <taxon>Fusarium</taxon>
        <taxon>Fusarium fujikuroi species complex</taxon>
    </lineage>
</organism>
<dbReference type="AlphaFoldDB" id="A0A8H5YZQ9"/>
<dbReference type="OrthoDB" id="5043919at2759"/>
<feature type="region of interest" description="Disordered" evidence="2">
    <location>
        <begin position="325"/>
        <end position="372"/>
    </location>
</feature>
<feature type="coiled-coil region" evidence="1">
    <location>
        <begin position="504"/>
        <end position="531"/>
    </location>
</feature>
<evidence type="ECO:0000256" key="2">
    <source>
        <dbReference type="SAM" id="MobiDB-lite"/>
    </source>
</evidence>
<reference evidence="3 4" key="1">
    <citation type="submission" date="2020-05" db="EMBL/GenBank/DDBJ databases">
        <title>Identification and distribution of gene clusters putatively required for synthesis of sphingolipid metabolism inhibitors in phylogenetically diverse species of the filamentous fungus Fusarium.</title>
        <authorList>
            <person name="Kim H.-S."/>
            <person name="Busman M."/>
            <person name="Brown D.W."/>
            <person name="Divon H."/>
            <person name="Uhlig S."/>
            <person name="Proctor R.H."/>
        </authorList>
    </citation>
    <scope>NUCLEOTIDE SEQUENCE [LARGE SCALE GENOMIC DNA]</scope>
    <source>
        <strain evidence="3 4">NRRL 66235</strain>
    </source>
</reference>
<sequence length="585" mass="66514">MDDYEHFQHLALRPHTRTSLALMSAATRVAHKRFENCTSSLLSTNLTSFPTYELATEEDANESLRDLVGPVDTTWTECIHKLSQLKRPPEDSRITQSMWHLISGGYLDIGIVEDYLQLLRPTSHHVEITPARMLRHDQNGIHETEGIDHPTIIPFCYENNWAFAVAYSDCVHWYDSTPNSATLVPPVAGTRPVVKGWLGPQNNNTADSGVFMLMGIKLILQRKPHLSEEVASRLNQSFRACVFIELLCHKVKPTSADLRDINLAQVVETGTLYSAPDQISHGHQLTDGQESSFFEDAMAATISAAQAISSASPIICQAEEASASRRNLELPPVTSPDSPPTVSSLQPQPQANMSRKRRSQPRATKERAEGRVHQDLDDRKIILDNLSHAIHFKRSALVAFEDNPSVLWKLVQYSRTSGNLHRRFHAALFHKMMEDNNRRRKMKSSMMERANETNEKDLSERLKRDLRSWKFWKRVSDTGVKHKLGPFVPLCAFGNDFSGYRLPKNAQDLLIEEFENRLQNATDRLRIWLQDARALCEAILVGPTPVSLFNIDDYNFQADLTWTTISFDLMFVWIQHKGSARQRIQ</sequence>